<feature type="non-terminal residue" evidence="1">
    <location>
        <position position="106"/>
    </location>
</feature>
<name>A0A381SA44_9ZZZZ</name>
<dbReference type="AlphaFoldDB" id="A0A381SA44"/>
<protein>
    <submittedName>
        <fullName evidence="1">Uncharacterized protein</fullName>
    </submittedName>
</protein>
<organism evidence="1">
    <name type="scientific">marine metagenome</name>
    <dbReference type="NCBI Taxonomy" id="408172"/>
    <lineage>
        <taxon>unclassified sequences</taxon>
        <taxon>metagenomes</taxon>
        <taxon>ecological metagenomes</taxon>
    </lineage>
</organism>
<dbReference type="EMBL" id="UINC01002774">
    <property type="protein sequence ID" value="SVA00178.1"/>
    <property type="molecule type" value="Genomic_DNA"/>
</dbReference>
<gene>
    <name evidence="1" type="ORF">METZ01_LOCUS53032</name>
</gene>
<accession>A0A381SA44</accession>
<evidence type="ECO:0000313" key="1">
    <source>
        <dbReference type="EMBL" id="SVA00178.1"/>
    </source>
</evidence>
<sequence>MREKLTVDKIGCALTSSGVQTSTSGVSGLRCFLIECFYHCVPRRDQPLELIPECLVSSTLKILYVDALLFDPGVVPEVEYPISIDFGEFQQMVDPHIFQVCAIEFG</sequence>
<proteinExistence type="predicted"/>
<reference evidence="1" key="1">
    <citation type="submission" date="2018-05" db="EMBL/GenBank/DDBJ databases">
        <authorList>
            <person name="Lanie J.A."/>
            <person name="Ng W.-L."/>
            <person name="Kazmierczak K.M."/>
            <person name="Andrzejewski T.M."/>
            <person name="Davidsen T.M."/>
            <person name="Wayne K.J."/>
            <person name="Tettelin H."/>
            <person name="Glass J.I."/>
            <person name="Rusch D."/>
            <person name="Podicherti R."/>
            <person name="Tsui H.-C.T."/>
            <person name="Winkler M.E."/>
        </authorList>
    </citation>
    <scope>NUCLEOTIDE SEQUENCE</scope>
</reference>